<evidence type="ECO:0000256" key="1">
    <source>
        <dbReference type="SAM" id="MobiDB-lite"/>
    </source>
</evidence>
<feature type="region of interest" description="Disordered" evidence="1">
    <location>
        <begin position="1"/>
        <end position="22"/>
    </location>
</feature>
<protein>
    <submittedName>
        <fullName evidence="3">PilZ domain-containing protein</fullName>
    </submittedName>
</protein>
<sequence>MGYPETDFEAAGDHPQTRDQRGATRYTSLIRSAKLICGSGEFVCVIRDVSATGISLRTFHRLPSGDRMALELPNGEGFELQKVRSEGREGSFTFLNPVPVETLIRETTNYPKRQLRLNIEIPVEVACLTGRGQAITRNLSQQGACLDCDMPLAIAQTVKLTGSELPEIRAKVRWRRAPEYGLAFDTTFSLADFARMAASIQSPVLLSE</sequence>
<evidence type="ECO:0000313" key="4">
    <source>
        <dbReference type="Proteomes" id="UP000430272"/>
    </source>
</evidence>
<evidence type="ECO:0000313" key="3">
    <source>
        <dbReference type="EMBL" id="MXO54873.1"/>
    </source>
</evidence>
<feature type="domain" description="PilZ" evidence="2">
    <location>
        <begin position="21"/>
        <end position="76"/>
    </location>
</feature>
<dbReference type="OrthoDB" id="7929489at2"/>
<dbReference type="AlphaFoldDB" id="A0A844YCA7"/>
<keyword evidence="4" id="KW-1185">Reference proteome</keyword>
<dbReference type="RefSeq" id="WP_160661737.1">
    <property type="nucleotide sequence ID" value="NZ_BAABDV010000001.1"/>
</dbReference>
<dbReference type="EMBL" id="WTYD01000002">
    <property type="protein sequence ID" value="MXO54873.1"/>
    <property type="molecule type" value="Genomic_DNA"/>
</dbReference>
<gene>
    <name evidence="3" type="ORF">GRI47_12780</name>
</gene>
<feature type="compositionally biased region" description="Acidic residues" evidence="1">
    <location>
        <begin position="1"/>
        <end position="10"/>
    </location>
</feature>
<dbReference type="InterPro" id="IPR009875">
    <property type="entry name" value="PilZ_domain"/>
</dbReference>
<organism evidence="3 4">
    <name type="scientific">Qipengyuania pelagi</name>
    <dbReference type="NCBI Taxonomy" id="994320"/>
    <lineage>
        <taxon>Bacteria</taxon>
        <taxon>Pseudomonadati</taxon>
        <taxon>Pseudomonadota</taxon>
        <taxon>Alphaproteobacteria</taxon>
        <taxon>Sphingomonadales</taxon>
        <taxon>Erythrobacteraceae</taxon>
        <taxon>Qipengyuania</taxon>
    </lineage>
</organism>
<dbReference type="Proteomes" id="UP000430272">
    <property type="component" value="Unassembled WGS sequence"/>
</dbReference>
<reference evidence="3 4" key="1">
    <citation type="submission" date="2019-12" db="EMBL/GenBank/DDBJ databases">
        <title>Genomic-based taxomic classification of the family Erythrobacteraceae.</title>
        <authorList>
            <person name="Xu L."/>
        </authorList>
    </citation>
    <scope>NUCLEOTIDE SEQUENCE [LARGE SCALE GENOMIC DNA]</scope>
    <source>
        <strain evidence="3 4">JCM 17468</strain>
    </source>
</reference>
<feature type="compositionally biased region" description="Basic and acidic residues" evidence="1">
    <location>
        <begin position="11"/>
        <end position="22"/>
    </location>
</feature>
<accession>A0A844YCA7</accession>
<feature type="domain" description="PilZ" evidence="2">
    <location>
        <begin position="114"/>
        <end position="195"/>
    </location>
</feature>
<evidence type="ECO:0000259" key="2">
    <source>
        <dbReference type="Pfam" id="PF07238"/>
    </source>
</evidence>
<proteinExistence type="predicted"/>
<dbReference type="Pfam" id="PF07238">
    <property type="entry name" value="PilZ"/>
    <property type="match status" value="2"/>
</dbReference>
<name>A0A844YCA7_9SPHN</name>
<dbReference type="GO" id="GO:0035438">
    <property type="term" value="F:cyclic-di-GMP binding"/>
    <property type="evidence" value="ECO:0007669"/>
    <property type="project" value="InterPro"/>
</dbReference>
<dbReference type="SUPFAM" id="SSF141371">
    <property type="entry name" value="PilZ domain-like"/>
    <property type="match status" value="1"/>
</dbReference>
<comment type="caution">
    <text evidence="3">The sequence shown here is derived from an EMBL/GenBank/DDBJ whole genome shotgun (WGS) entry which is preliminary data.</text>
</comment>